<feature type="domain" description="Peptidase S26" evidence="8">
    <location>
        <begin position="34"/>
        <end position="185"/>
    </location>
</feature>
<dbReference type="InterPro" id="IPR019758">
    <property type="entry name" value="Pept_S26A_signal_pept_1_CS"/>
</dbReference>
<keyword evidence="7" id="KW-0645">Protease</keyword>
<comment type="caution">
    <text evidence="9">The sequence shown here is derived from an EMBL/GenBank/DDBJ whole genome shotgun (WGS) entry which is preliminary data.</text>
</comment>
<evidence type="ECO:0000256" key="7">
    <source>
        <dbReference type="RuleBase" id="RU362042"/>
    </source>
</evidence>
<evidence type="ECO:0000256" key="2">
    <source>
        <dbReference type="ARBA" id="ARBA00004401"/>
    </source>
</evidence>
<evidence type="ECO:0000256" key="4">
    <source>
        <dbReference type="ARBA" id="ARBA00013208"/>
    </source>
</evidence>
<dbReference type="Proteomes" id="UP000236642">
    <property type="component" value="Unassembled WGS sequence"/>
</dbReference>
<dbReference type="GO" id="GO:0006465">
    <property type="term" value="P:signal peptide processing"/>
    <property type="evidence" value="ECO:0007669"/>
    <property type="project" value="InterPro"/>
</dbReference>
<name>A0A2H5Y5N4_9CHLR</name>
<evidence type="ECO:0000259" key="8">
    <source>
        <dbReference type="Pfam" id="PF10502"/>
    </source>
</evidence>
<dbReference type="InterPro" id="IPR019757">
    <property type="entry name" value="Pept_S26A_signal_pept_1_Lys-AS"/>
</dbReference>
<evidence type="ECO:0000256" key="6">
    <source>
        <dbReference type="PIRSR" id="PIRSR600223-1"/>
    </source>
</evidence>
<evidence type="ECO:0000256" key="3">
    <source>
        <dbReference type="ARBA" id="ARBA00009370"/>
    </source>
</evidence>
<dbReference type="SUPFAM" id="SSF51306">
    <property type="entry name" value="LexA/Signal peptidase"/>
    <property type="match status" value="1"/>
</dbReference>
<dbReference type="GO" id="GO:0004252">
    <property type="term" value="F:serine-type endopeptidase activity"/>
    <property type="evidence" value="ECO:0007669"/>
    <property type="project" value="InterPro"/>
</dbReference>
<accession>A0A2H5Y5N4</accession>
<dbReference type="GO" id="GO:0009003">
    <property type="term" value="F:signal peptidase activity"/>
    <property type="evidence" value="ECO:0007669"/>
    <property type="project" value="UniProtKB-EC"/>
</dbReference>
<evidence type="ECO:0000256" key="1">
    <source>
        <dbReference type="ARBA" id="ARBA00000677"/>
    </source>
</evidence>
<dbReference type="NCBIfam" id="TIGR02227">
    <property type="entry name" value="sigpep_I_bact"/>
    <property type="match status" value="1"/>
</dbReference>
<keyword evidence="5 7" id="KW-0378">Hydrolase</keyword>
<dbReference type="EC" id="3.4.21.89" evidence="4 7"/>
<dbReference type="PANTHER" id="PTHR43390">
    <property type="entry name" value="SIGNAL PEPTIDASE I"/>
    <property type="match status" value="1"/>
</dbReference>
<dbReference type="GO" id="GO:0005886">
    <property type="term" value="C:plasma membrane"/>
    <property type="evidence" value="ECO:0007669"/>
    <property type="project" value="UniProtKB-SubCell"/>
</dbReference>
<gene>
    <name evidence="9" type="primary">lepB</name>
    <name evidence="9" type="ORF">HRbin22_00869</name>
</gene>
<feature type="active site" evidence="6">
    <location>
        <position position="105"/>
    </location>
</feature>
<proteinExistence type="inferred from homology"/>
<dbReference type="EMBL" id="BEHY01000014">
    <property type="protein sequence ID" value="GBD08628.1"/>
    <property type="molecule type" value="Genomic_DNA"/>
</dbReference>
<dbReference type="PRINTS" id="PR00727">
    <property type="entry name" value="LEADERPTASE"/>
</dbReference>
<dbReference type="PROSITE" id="PS00760">
    <property type="entry name" value="SPASE_I_2"/>
    <property type="match status" value="1"/>
</dbReference>
<dbReference type="InterPro" id="IPR000223">
    <property type="entry name" value="Pept_S26A_signal_pept_1"/>
</dbReference>
<dbReference type="PANTHER" id="PTHR43390:SF1">
    <property type="entry name" value="CHLOROPLAST PROCESSING PEPTIDASE"/>
    <property type="match status" value="1"/>
</dbReference>
<dbReference type="CDD" id="cd06530">
    <property type="entry name" value="S26_SPase_I"/>
    <property type="match status" value="1"/>
</dbReference>
<sequence length="202" mass="22815">MDEHPVGFPIERAEPSPEQVRERSTHPLLSFLRELIETALIVLVAMALVNTATARFRIEGSSMEPSLHDGEYVLISKVSYWFGSPRRGDVVVFRFPHDPSRDFIKRVIGLPGETIAIRDGRVFINGRPLEEPYIRGPMVYTYGPVTLGPEEYFVLGDNRNASNDSHNWGTLPRSAIIGKSWLIYWPPSRWGLIRNPFDGGAP</sequence>
<evidence type="ECO:0000256" key="5">
    <source>
        <dbReference type="ARBA" id="ARBA00022801"/>
    </source>
</evidence>
<organism evidence="9 10">
    <name type="scientific">Candidatus Thermoflexus japonica</name>
    <dbReference type="NCBI Taxonomy" id="2035417"/>
    <lineage>
        <taxon>Bacteria</taxon>
        <taxon>Bacillati</taxon>
        <taxon>Chloroflexota</taxon>
        <taxon>Thermoflexia</taxon>
        <taxon>Thermoflexales</taxon>
        <taxon>Thermoflexaceae</taxon>
        <taxon>Thermoflexus</taxon>
    </lineage>
</organism>
<dbReference type="Gene3D" id="2.10.109.10">
    <property type="entry name" value="Umud Fragment, subunit A"/>
    <property type="match status" value="1"/>
</dbReference>
<comment type="catalytic activity">
    <reaction evidence="1 7">
        <text>Cleavage of hydrophobic, N-terminal signal or leader sequences from secreted and periplasmic proteins.</text>
        <dbReference type="EC" id="3.4.21.89"/>
    </reaction>
</comment>
<feature type="active site" evidence="6">
    <location>
        <position position="62"/>
    </location>
</feature>
<dbReference type="InterPro" id="IPR036286">
    <property type="entry name" value="LexA/Signal_pep-like_sf"/>
</dbReference>
<comment type="similarity">
    <text evidence="3 7">Belongs to the peptidase S26 family.</text>
</comment>
<evidence type="ECO:0000313" key="9">
    <source>
        <dbReference type="EMBL" id="GBD08628.1"/>
    </source>
</evidence>
<comment type="subcellular location">
    <subcellularLocation>
        <location evidence="2">Cell membrane</location>
        <topology evidence="2">Single-pass type II membrane protein</topology>
    </subcellularLocation>
    <subcellularLocation>
        <location evidence="7">Membrane</location>
        <topology evidence="7">Single-pass type II membrane protein</topology>
    </subcellularLocation>
</comment>
<evidence type="ECO:0000313" key="10">
    <source>
        <dbReference type="Proteomes" id="UP000236642"/>
    </source>
</evidence>
<protein>
    <recommendedName>
        <fullName evidence="4 7">Signal peptidase I</fullName>
        <ecNumber evidence="4 7">3.4.21.89</ecNumber>
    </recommendedName>
</protein>
<dbReference type="InterPro" id="IPR019533">
    <property type="entry name" value="Peptidase_S26"/>
</dbReference>
<dbReference type="Pfam" id="PF10502">
    <property type="entry name" value="Peptidase_S26"/>
    <property type="match status" value="1"/>
</dbReference>
<reference evidence="10" key="1">
    <citation type="submission" date="2017-09" db="EMBL/GenBank/DDBJ databases">
        <title>Metaegenomics of thermophilic ammonia-oxidizing enrichment culture.</title>
        <authorList>
            <person name="Kato S."/>
            <person name="Suzuki K."/>
        </authorList>
    </citation>
    <scope>NUCLEOTIDE SEQUENCE [LARGE SCALE GENOMIC DNA]</scope>
</reference>
<dbReference type="AlphaFoldDB" id="A0A2H5Y5N4"/>
<dbReference type="PROSITE" id="PS00761">
    <property type="entry name" value="SPASE_I_3"/>
    <property type="match status" value="1"/>
</dbReference>